<comment type="subcellular location">
    <subcellularLocation>
        <location evidence="1">Membrane</location>
        <topology evidence="1">Multi-pass membrane protein</topology>
    </subcellularLocation>
</comment>
<dbReference type="PANTHER" id="PTHR30028:SF0">
    <property type="entry name" value="PROTEIN ALUMINUM SENSITIVE 3"/>
    <property type="match status" value="1"/>
</dbReference>
<dbReference type="HOGENOM" id="CLU_076147_2_0_11"/>
<proteinExistence type="inferred from homology"/>
<dbReference type="Pfam" id="PF03649">
    <property type="entry name" value="UPF0014"/>
    <property type="match status" value="1"/>
</dbReference>
<evidence type="ECO:0000256" key="5">
    <source>
        <dbReference type="ARBA" id="ARBA00023136"/>
    </source>
</evidence>
<keyword evidence="5 6" id="KW-0472">Membrane</keyword>
<keyword evidence="3 6" id="KW-0812">Transmembrane</keyword>
<dbReference type="Proteomes" id="UP000019150">
    <property type="component" value="Chromosome"/>
</dbReference>
<protein>
    <submittedName>
        <fullName evidence="7">Putative membrane protein</fullName>
    </submittedName>
</protein>
<feature type="transmembrane region" description="Helical" evidence="6">
    <location>
        <begin position="36"/>
        <end position="56"/>
    </location>
</feature>
<name>W5TF44_9NOCA</name>
<dbReference type="InterPro" id="IPR005226">
    <property type="entry name" value="UPF0014_fam"/>
</dbReference>
<evidence type="ECO:0000256" key="1">
    <source>
        <dbReference type="ARBA" id="ARBA00004141"/>
    </source>
</evidence>
<dbReference type="eggNOG" id="COG0390">
    <property type="taxonomic scope" value="Bacteria"/>
</dbReference>
<dbReference type="OrthoDB" id="3212530at2"/>
<feature type="transmembrane region" description="Helical" evidence="6">
    <location>
        <begin position="215"/>
        <end position="239"/>
    </location>
</feature>
<dbReference type="RefSeq" id="WP_025349393.1">
    <property type="nucleotide sequence ID" value="NZ_CP006850.1"/>
</dbReference>
<keyword evidence="4 6" id="KW-1133">Transmembrane helix</keyword>
<feature type="transmembrane region" description="Helical" evidence="6">
    <location>
        <begin position="120"/>
        <end position="140"/>
    </location>
</feature>
<dbReference type="AlphaFoldDB" id="W5TF44"/>
<organism evidence="7 8">
    <name type="scientific">Nocardia nova SH22a</name>
    <dbReference type="NCBI Taxonomy" id="1415166"/>
    <lineage>
        <taxon>Bacteria</taxon>
        <taxon>Bacillati</taxon>
        <taxon>Actinomycetota</taxon>
        <taxon>Actinomycetes</taxon>
        <taxon>Mycobacteriales</taxon>
        <taxon>Nocardiaceae</taxon>
        <taxon>Nocardia</taxon>
    </lineage>
</organism>
<feature type="transmembrane region" description="Helical" evidence="6">
    <location>
        <begin position="6"/>
        <end position="29"/>
    </location>
</feature>
<dbReference type="PANTHER" id="PTHR30028">
    <property type="entry name" value="UPF0014 INNER MEMBRANE PROTEIN YBBM-RELATED"/>
    <property type="match status" value="1"/>
</dbReference>
<comment type="similarity">
    <text evidence="2">Belongs to the UPF0014 family.</text>
</comment>
<evidence type="ECO:0000256" key="6">
    <source>
        <dbReference type="SAM" id="Phobius"/>
    </source>
</evidence>
<keyword evidence="8" id="KW-1185">Reference proteome</keyword>
<evidence type="ECO:0000313" key="8">
    <source>
        <dbReference type="Proteomes" id="UP000019150"/>
    </source>
</evidence>
<sequence>MSTVVTPGAGLVALCVALVVASALVYRLARLGPVPVVPGAAVRAVVQLGVVAAVLAAALTQLWSSLLVLAAMFAAAVFTAARRADAGRSGIWLAVALGSGWAVVLALMLTTGVVPLKGAAVVPVGGIVLGGAMTATSLAARRSLNIVHDRYGEIEAALSLGLSDRDAHLELIRTAAADALLPGVDQTRTVGLVTLPGAFVGVLVASGSATQAAAVQILVLLGLMLAQSCAVAVTVELVARGLVHRRRGSHTPAPDGHAIRRWAAGRASWRHGRFRKT</sequence>
<gene>
    <name evidence="7" type="ORF">NONO_c31580</name>
</gene>
<dbReference type="STRING" id="1415166.NONO_c31580"/>
<evidence type="ECO:0000256" key="2">
    <source>
        <dbReference type="ARBA" id="ARBA00005268"/>
    </source>
</evidence>
<reference evidence="7 8" key="1">
    <citation type="journal article" date="2014" name="Appl. Environ. Microbiol.">
        <title>Insights into the Microbial Degradation of Rubber and Gutta-Percha by Analysis of the Complete Genome of Nocardia nova SH22a.</title>
        <authorList>
            <person name="Luo Q."/>
            <person name="Hiessl S."/>
            <person name="Poehlein A."/>
            <person name="Daniel R."/>
            <person name="Steinbuchel A."/>
        </authorList>
    </citation>
    <scope>NUCLEOTIDE SEQUENCE [LARGE SCALE GENOMIC DNA]</scope>
    <source>
        <strain evidence="7">SH22a</strain>
    </source>
</reference>
<dbReference type="PATRIC" id="fig|1415166.3.peg.3239"/>
<evidence type="ECO:0000256" key="3">
    <source>
        <dbReference type="ARBA" id="ARBA00022692"/>
    </source>
</evidence>
<dbReference type="EMBL" id="CP006850">
    <property type="protein sequence ID" value="AHH17945.1"/>
    <property type="molecule type" value="Genomic_DNA"/>
</dbReference>
<feature type="transmembrane region" description="Helical" evidence="6">
    <location>
        <begin position="190"/>
        <end position="209"/>
    </location>
</feature>
<evidence type="ECO:0000313" key="7">
    <source>
        <dbReference type="EMBL" id="AHH17945.1"/>
    </source>
</evidence>
<feature type="transmembrane region" description="Helical" evidence="6">
    <location>
        <begin position="93"/>
        <end position="114"/>
    </location>
</feature>
<dbReference type="GO" id="GO:0005886">
    <property type="term" value="C:plasma membrane"/>
    <property type="evidence" value="ECO:0007669"/>
    <property type="project" value="TreeGrafter"/>
</dbReference>
<accession>W5TF44</accession>
<evidence type="ECO:0000256" key="4">
    <source>
        <dbReference type="ARBA" id="ARBA00022989"/>
    </source>
</evidence>
<dbReference type="KEGG" id="nno:NONO_c31580"/>